<evidence type="ECO:0000256" key="4">
    <source>
        <dbReference type="ARBA" id="ARBA00023015"/>
    </source>
</evidence>
<accession>A0A7K0K4P8</accession>
<keyword evidence="5 6" id="KW-0804">Transcription</keyword>
<evidence type="ECO:0000256" key="1">
    <source>
        <dbReference type="ARBA" id="ARBA00005952"/>
    </source>
</evidence>
<proteinExistence type="inferred from homology"/>
<keyword evidence="2 6" id="KW-0889">Transcription antitermination</keyword>
<dbReference type="GO" id="GO:0031564">
    <property type="term" value="P:transcription antitermination"/>
    <property type="evidence" value="ECO:0007669"/>
    <property type="project" value="UniProtKB-KW"/>
</dbReference>
<dbReference type="GO" id="GO:0006353">
    <property type="term" value="P:DNA-templated transcription termination"/>
    <property type="evidence" value="ECO:0007669"/>
    <property type="project" value="UniProtKB-UniRule"/>
</dbReference>
<evidence type="ECO:0000313" key="9">
    <source>
        <dbReference type="EMBL" id="MST50452.1"/>
    </source>
</evidence>
<evidence type="ECO:0000256" key="5">
    <source>
        <dbReference type="ARBA" id="ARBA00023163"/>
    </source>
</evidence>
<feature type="domain" description="NusB/RsmB/TIM44" evidence="8">
    <location>
        <begin position="10"/>
        <end position="137"/>
    </location>
</feature>
<protein>
    <recommendedName>
        <fullName evidence="6">Transcription antitermination protein NusB</fullName>
    </recommendedName>
    <alternativeName>
        <fullName evidence="6">Antitermination factor NusB</fullName>
    </alternativeName>
</protein>
<reference evidence="9 10" key="1">
    <citation type="submission" date="2019-08" db="EMBL/GenBank/DDBJ databases">
        <title>In-depth cultivation of the pig gut microbiome towards novel bacterial diversity and tailored functional studies.</title>
        <authorList>
            <person name="Wylensek D."/>
            <person name="Hitch T.C.A."/>
            <person name="Clavel T."/>
        </authorList>
    </citation>
    <scope>NUCLEOTIDE SEQUENCE [LARGE SCALE GENOMIC DNA]</scope>
    <source>
        <strain evidence="9 10">RF-GAM-744-WT-7</strain>
    </source>
</reference>
<sequence length="208" mass="22507">MGHKLPARTRARSRAADVLYEAHLKGLDDPAGIYSLAKLRETETTAQSPLPAYSREILEGVADHLERIDAALATYSRAWALHRMPEVDLAIMRVAVWEILFNADVDGPTAITAALQIAEERSTDESPKFINGLLGTINDMREALVAGKKPEDSGESSTSEDKTAGPEENTILEPSEESPTEPEIIFDAAAKAAAQGGILEQIDLDTLE</sequence>
<dbReference type="InterPro" id="IPR006027">
    <property type="entry name" value="NusB_RsmB_TIM44"/>
</dbReference>
<keyword evidence="3 6" id="KW-0694">RNA-binding</keyword>
<comment type="function">
    <text evidence="6">Involved in transcription antitermination. Required for transcription of ribosomal RNA (rRNA) genes. Binds specifically to the boxA antiterminator sequence of the ribosomal RNA (rrn) operons.</text>
</comment>
<dbReference type="SUPFAM" id="SSF48013">
    <property type="entry name" value="NusB-like"/>
    <property type="match status" value="1"/>
</dbReference>
<comment type="similarity">
    <text evidence="1 6">Belongs to the NusB family.</text>
</comment>
<dbReference type="Pfam" id="PF01029">
    <property type="entry name" value="NusB"/>
    <property type="match status" value="1"/>
</dbReference>
<dbReference type="HAMAP" id="MF_00073">
    <property type="entry name" value="NusB"/>
    <property type="match status" value="1"/>
</dbReference>
<keyword evidence="10" id="KW-1185">Reference proteome</keyword>
<dbReference type="PANTHER" id="PTHR11078">
    <property type="entry name" value="N UTILIZATION SUBSTANCE PROTEIN B-RELATED"/>
    <property type="match status" value="1"/>
</dbReference>
<evidence type="ECO:0000256" key="6">
    <source>
        <dbReference type="HAMAP-Rule" id="MF_00073"/>
    </source>
</evidence>
<evidence type="ECO:0000313" key="10">
    <source>
        <dbReference type="Proteomes" id="UP000442535"/>
    </source>
</evidence>
<dbReference type="PANTHER" id="PTHR11078:SF3">
    <property type="entry name" value="ANTITERMINATION NUSB DOMAIN-CONTAINING PROTEIN"/>
    <property type="match status" value="1"/>
</dbReference>
<dbReference type="GO" id="GO:0003723">
    <property type="term" value="F:RNA binding"/>
    <property type="evidence" value="ECO:0007669"/>
    <property type="project" value="UniProtKB-UniRule"/>
</dbReference>
<organism evidence="9 10">
    <name type="scientific">Mobiluncus porci</name>
    <dbReference type="NCBI Taxonomy" id="2652278"/>
    <lineage>
        <taxon>Bacteria</taxon>
        <taxon>Bacillati</taxon>
        <taxon>Actinomycetota</taxon>
        <taxon>Actinomycetes</taxon>
        <taxon>Actinomycetales</taxon>
        <taxon>Actinomycetaceae</taxon>
        <taxon>Mobiluncus</taxon>
    </lineage>
</organism>
<dbReference type="GO" id="GO:0005829">
    <property type="term" value="C:cytosol"/>
    <property type="evidence" value="ECO:0007669"/>
    <property type="project" value="TreeGrafter"/>
</dbReference>
<dbReference type="RefSeq" id="WP_287847695.1">
    <property type="nucleotide sequence ID" value="NZ_VUMY01000019.1"/>
</dbReference>
<name>A0A7K0K4P8_9ACTO</name>
<dbReference type="Proteomes" id="UP000442535">
    <property type="component" value="Unassembled WGS sequence"/>
</dbReference>
<dbReference type="InterPro" id="IPR011605">
    <property type="entry name" value="NusB_fam"/>
</dbReference>
<evidence type="ECO:0000256" key="2">
    <source>
        <dbReference type="ARBA" id="ARBA00022814"/>
    </source>
</evidence>
<dbReference type="EMBL" id="VUMY01000019">
    <property type="protein sequence ID" value="MST50452.1"/>
    <property type="molecule type" value="Genomic_DNA"/>
</dbReference>
<comment type="caution">
    <text evidence="9">The sequence shown here is derived from an EMBL/GenBank/DDBJ whole genome shotgun (WGS) entry which is preliminary data.</text>
</comment>
<dbReference type="Gene3D" id="1.10.940.10">
    <property type="entry name" value="NusB-like"/>
    <property type="match status" value="1"/>
</dbReference>
<evidence type="ECO:0000256" key="3">
    <source>
        <dbReference type="ARBA" id="ARBA00022884"/>
    </source>
</evidence>
<evidence type="ECO:0000259" key="8">
    <source>
        <dbReference type="Pfam" id="PF01029"/>
    </source>
</evidence>
<feature type="region of interest" description="Disordered" evidence="7">
    <location>
        <begin position="147"/>
        <end position="183"/>
    </location>
</feature>
<dbReference type="NCBIfam" id="TIGR01951">
    <property type="entry name" value="nusB"/>
    <property type="match status" value="1"/>
</dbReference>
<dbReference type="AlphaFoldDB" id="A0A7K0K4P8"/>
<gene>
    <name evidence="6 9" type="primary">nusB</name>
    <name evidence="9" type="ORF">FYJ63_09500</name>
</gene>
<evidence type="ECO:0000256" key="7">
    <source>
        <dbReference type="SAM" id="MobiDB-lite"/>
    </source>
</evidence>
<dbReference type="InterPro" id="IPR035926">
    <property type="entry name" value="NusB-like_sf"/>
</dbReference>
<keyword evidence="4 6" id="KW-0805">Transcription regulation</keyword>